<dbReference type="Pfam" id="PF02463">
    <property type="entry name" value="SMC_N"/>
    <property type="match status" value="1"/>
</dbReference>
<reference evidence="12" key="1">
    <citation type="journal article" date="2020" name="mSystems">
        <title>Genome- and Community-Level Interaction Insights into Carbon Utilization and Element Cycling Functions of Hydrothermarchaeota in Hydrothermal Sediment.</title>
        <authorList>
            <person name="Zhou Z."/>
            <person name="Liu Y."/>
            <person name="Xu W."/>
            <person name="Pan J."/>
            <person name="Luo Z.H."/>
            <person name="Li M."/>
        </authorList>
    </citation>
    <scope>NUCLEOTIDE SEQUENCE [LARGE SCALE GENOMIC DNA]</scope>
    <source>
        <strain evidence="12">SpSt-132</strain>
    </source>
</reference>
<dbReference type="SUPFAM" id="SSF52540">
    <property type="entry name" value="P-loop containing nucleoside triphosphate hydrolases"/>
    <property type="match status" value="1"/>
</dbReference>
<evidence type="ECO:0000256" key="5">
    <source>
        <dbReference type="ARBA" id="ARBA00022763"/>
    </source>
</evidence>
<evidence type="ECO:0000256" key="3">
    <source>
        <dbReference type="ARBA" id="ARBA00021315"/>
    </source>
</evidence>
<dbReference type="EMBL" id="DSFP01000043">
    <property type="protein sequence ID" value="HEW46068.1"/>
    <property type="molecule type" value="Genomic_DNA"/>
</dbReference>
<dbReference type="GO" id="GO:0005524">
    <property type="term" value="F:ATP binding"/>
    <property type="evidence" value="ECO:0007669"/>
    <property type="project" value="UniProtKB-KW"/>
</dbReference>
<feature type="coiled-coil region" evidence="10">
    <location>
        <begin position="288"/>
        <end position="342"/>
    </location>
</feature>
<organism evidence="12">
    <name type="scientific">Hydrogenobacter sp</name>
    <dbReference type="NCBI Taxonomy" id="2152829"/>
    <lineage>
        <taxon>Bacteria</taxon>
        <taxon>Pseudomonadati</taxon>
        <taxon>Aquificota</taxon>
        <taxon>Aquificia</taxon>
        <taxon>Aquificales</taxon>
        <taxon>Aquificaceae</taxon>
        <taxon>Hydrogenobacter</taxon>
    </lineage>
</organism>
<gene>
    <name evidence="12" type="ORF">ENO47_05285</name>
    <name evidence="13" type="ORF">ENO47_08125</name>
</gene>
<dbReference type="InterPro" id="IPR004604">
    <property type="entry name" value="DNA_recomb/repair_RecN"/>
</dbReference>
<accession>A0A7C2VEG8</accession>
<dbReference type="Gene3D" id="3.40.50.300">
    <property type="entry name" value="P-loop containing nucleotide triphosphate hydrolases"/>
    <property type="match status" value="2"/>
</dbReference>
<dbReference type="PIRSF" id="PIRSF003128">
    <property type="entry name" value="RecN"/>
    <property type="match status" value="1"/>
</dbReference>
<evidence type="ECO:0000256" key="1">
    <source>
        <dbReference type="ARBA" id="ARBA00003618"/>
    </source>
</evidence>
<keyword evidence="5 9" id="KW-0227">DNA damage</keyword>
<evidence type="ECO:0000256" key="2">
    <source>
        <dbReference type="ARBA" id="ARBA00009441"/>
    </source>
</evidence>
<evidence type="ECO:0000256" key="10">
    <source>
        <dbReference type="SAM" id="Coils"/>
    </source>
</evidence>
<dbReference type="InterPro" id="IPR003395">
    <property type="entry name" value="RecF/RecN/SMC_N"/>
</dbReference>
<dbReference type="InterPro" id="IPR027417">
    <property type="entry name" value="P-loop_NTPase"/>
</dbReference>
<keyword evidence="10" id="KW-0175">Coiled coil</keyword>
<name>A0A7C2VEG8_9AQUI</name>
<evidence type="ECO:0000256" key="4">
    <source>
        <dbReference type="ARBA" id="ARBA00022741"/>
    </source>
</evidence>
<proteinExistence type="inferred from homology"/>
<evidence type="ECO:0000313" key="12">
    <source>
        <dbReference type="EMBL" id="HEW46068.1"/>
    </source>
</evidence>
<dbReference type="AlphaFoldDB" id="A0A7C2VEG8"/>
<dbReference type="PANTHER" id="PTHR11059:SF0">
    <property type="entry name" value="DNA REPAIR PROTEIN RECN"/>
    <property type="match status" value="1"/>
</dbReference>
<dbReference type="GO" id="GO:0006310">
    <property type="term" value="P:DNA recombination"/>
    <property type="evidence" value="ECO:0007669"/>
    <property type="project" value="InterPro"/>
</dbReference>
<evidence type="ECO:0000256" key="6">
    <source>
        <dbReference type="ARBA" id="ARBA00022840"/>
    </source>
</evidence>
<evidence type="ECO:0000256" key="7">
    <source>
        <dbReference type="ARBA" id="ARBA00023204"/>
    </source>
</evidence>
<dbReference type="GO" id="GO:0009432">
    <property type="term" value="P:SOS response"/>
    <property type="evidence" value="ECO:0007669"/>
    <property type="project" value="TreeGrafter"/>
</dbReference>
<dbReference type="PANTHER" id="PTHR11059">
    <property type="entry name" value="DNA REPAIR PROTEIN RECN"/>
    <property type="match status" value="1"/>
</dbReference>
<comment type="similarity">
    <text evidence="2 9">Belongs to the RecN family.</text>
</comment>
<feature type="coiled-coil region" evidence="10">
    <location>
        <begin position="136"/>
        <end position="170"/>
    </location>
</feature>
<protein>
    <recommendedName>
        <fullName evidence="3 9">DNA repair protein RecN</fullName>
    </recommendedName>
    <alternativeName>
        <fullName evidence="8 9">Recombination protein N</fullName>
    </alternativeName>
</protein>
<feature type="domain" description="RecF/RecN/SMC N-terminal" evidence="11">
    <location>
        <begin position="65"/>
        <end position="460"/>
    </location>
</feature>
<comment type="function">
    <text evidence="1 9">May be involved in recombinational repair of damaged DNA.</text>
</comment>
<evidence type="ECO:0000256" key="9">
    <source>
        <dbReference type="PIRNR" id="PIRNR003128"/>
    </source>
</evidence>
<evidence type="ECO:0000256" key="8">
    <source>
        <dbReference type="ARBA" id="ARBA00033408"/>
    </source>
</evidence>
<keyword evidence="7 9" id="KW-0234">DNA repair</keyword>
<dbReference type="GO" id="GO:0043590">
    <property type="term" value="C:bacterial nucleoid"/>
    <property type="evidence" value="ECO:0007669"/>
    <property type="project" value="TreeGrafter"/>
</dbReference>
<dbReference type="GO" id="GO:0006281">
    <property type="term" value="P:DNA repair"/>
    <property type="evidence" value="ECO:0007669"/>
    <property type="project" value="UniProtKB-KW"/>
</dbReference>
<evidence type="ECO:0000313" key="13">
    <source>
        <dbReference type="EMBL" id="HEW46613.1"/>
    </source>
</evidence>
<evidence type="ECO:0000259" key="11">
    <source>
        <dbReference type="Pfam" id="PF02463"/>
    </source>
</evidence>
<dbReference type="EMBL" id="DSFP01000067">
    <property type="protein sequence ID" value="HEW46613.1"/>
    <property type="molecule type" value="Genomic_DNA"/>
</dbReference>
<keyword evidence="4" id="KW-0547">Nucleotide-binding</keyword>
<comment type="caution">
    <text evidence="12">The sequence shown here is derived from an EMBL/GenBank/DDBJ whole genome shotgun (WGS) entry which is preliminary data.</text>
</comment>
<sequence>MLVRLNLENFFLIKGEELYFDKGLNVITGETGTGKSLTLSSLLFLMGEEGDYAEGTCVEAELFSEGESVVLRREIVKGRSRYYLNGRGSNKRVVEEILSSQVLLQGQNDRTKITRLDFQRDVYDRFVKALEIRSRVEKAYEEVGDLRERLKNLREKRIEREIRKRLLEEEIKEIDSIGLSPESYGQVKKRLEEINLAEKINRLVLSALSGLEAGSEGLKVVSKALKELLSFKDVKDQLDSLEPIRETLFEIERSLKGMLVSYSQEELDSLNEKVFKVQRLERKYGMSYRELWDHLQKLKEELKRFEEEENPEGLEEELKRKEEELERLYHELSEIRQRGKEEFERKVLEYLKDMGLEKASFKVHFEERVGRYGREQVKFLFSSYGRDEREISDVASGGEVSRLSLALFMLSPPAQTYVLDEVDTGISGITSIRLARLLRELSKNTQLIVITHQPAVACAGSKHFTTRKEYMEDMPLIKVVELGEEERLEEIARLMGKVNENTIKGARDLIKEVCGV</sequence>
<keyword evidence="6" id="KW-0067">ATP-binding</keyword>